<evidence type="ECO:0000259" key="3">
    <source>
        <dbReference type="Pfam" id="PF16561"/>
    </source>
</evidence>
<gene>
    <name evidence="4" type="ORF">DXG03_008144</name>
</gene>
<feature type="domain" description="AMP-activated protein kinase glycogen-binding" evidence="3">
    <location>
        <begin position="7"/>
        <end position="83"/>
    </location>
</feature>
<dbReference type="PANTHER" id="PTHR10343">
    <property type="entry name" value="5'-AMP-ACTIVATED PROTEIN KINASE , BETA SUBUNIT"/>
    <property type="match status" value="1"/>
</dbReference>
<feature type="compositionally biased region" description="Pro residues" evidence="2">
    <location>
        <begin position="625"/>
        <end position="634"/>
    </location>
</feature>
<dbReference type="PANTHER" id="PTHR10343:SF81">
    <property type="entry name" value="CRUCIFORM DNA-RECOGNIZING PROTEIN 1-RELATED"/>
    <property type="match status" value="1"/>
</dbReference>
<dbReference type="GO" id="GO:0019901">
    <property type="term" value="F:protein kinase binding"/>
    <property type="evidence" value="ECO:0007669"/>
    <property type="project" value="TreeGrafter"/>
</dbReference>
<dbReference type="GO" id="GO:0005634">
    <property type="term" value="C:nucleus"/>
    <property type="evidence" value="ECO:0007669"/>
    <property type="project" value="TreeGrafter"/>
</dbReference>
<protein>
    <recommendedName>
        <fullName evidence="3">AMP-activated protein kinase glycogen-binding domain-containing protein</fullName>
    </recommendedName>
</protein>
<feature type="compositionally biased region" description="Basic and acidic residues" evidence="2">
    <location>
        <begin position="289"/>
        <end position="300"/>
    </location>
</feature>
<feature type="compositionally biased region" description="Basic and acidic residues" evidence="2">
    <location>
        <begin position="454"/>
        <end position="464"/>
    </location>
</feature>
<feature type="compositionally biased region" description="Basic and acidic residues" evidence="2">
    <location>
        <begin position="475"/>
        <end position="487"/>
    </location>
</feature>
<feature type="compositionally biased region" description="Low complexity" evidence="2">
    <location>
        <begin position="431"/>
        <end position="453"/>
    </location>
</feature>
<dbReference type="CDD" id="cd02859">
    <property type="entry name" value="E_set_AMPKbeta_like_N"/>
    <property type="match status" value="1"/>
</dbReference>
<dbReference type="InterPro" id="IPR032640">
    <property type="entry name" value="AMPK1_CBM"/>
</dbReference>
<dbReference type="SUPFAM" id="SSF81296">
    <property type="entry name" value="E set domains"/>
    <property type="match status" value="1"/>
</dbReference>
<dbReference type="Pfam" id="PF16561">
    <property type="entry name" value="AMPK1_CBM"/>
    <property type="match status" value="1"/>
</dbReference>
<feature type="compositionally biased region" description="Basic and acidic residues" evidence="2">
    <location>
        <begin position="679"/>
        <end position="694"/>
    </location>
</feature>
<feature type="compositionally biased region" description="Basic and acidic residues" evidence="2">
    <location>
        <begin position="419"/>
        <end position="429"/>
    </location>
</feature>
<dbReference type="GO" id="GO:0007165">
    <property type="term" value="P:signal transduction"/>
    <property type="evidence" value="ECO:0007669"/>
    <property type="project" value="TreeGrafter"/>
</dbReference>
<feature type="compositionally biased region" description="Basic and acidic residues" evidence="2">
    <location>
        <begin position="102"/>
        <end position="125"/>
    </location>
</feature>
<feature type="region of interest" description="Disordered" evidence="2">
    <location>
        <begin position="85"/>
        <end position="138"/>
    </location>
</feature>
<evidence type="ECO:0000313" key="4">
    <source>
        <dbReference type="EMBL" id="KAG5644570.1"/>
    </source>
</evidence>
<dbReference type="AlphaFoldDB" id="A0A9P7G875"/>
<dbReference type="Proteomes" id="UP000775547">
    <property type="component" value="Unassembled WGS sequence"/>
</dbReference>
<comment type="caution">
    <text evidence="4">The sequence shown here is derived from an EMBL/GenBank/DDBJ whole genome shotgun (WGS) entry which is preliminary data.</text>
</comment>
<feature type="compositionally biased region" description="Low complexity" evidence="2">
    <location>
        <begin position="601"/>
        <end position="617"/>
    </location>
</feature>
<dbReference type="EMBL" id="JABCKV010000065">
    <property type="protein sequence ID" value="KAG5644570.1"/>
    <property type="molecule type" value="Genomic_DNA"/>
</dbReference>
<feature type="compositionally biased region" description="Basic and acidic residues" evidence="2">
    <location>
        <begin position="379"/>
        <end position="390"/>
    </location>
</feature>
<comment type="similarity">
    <text evidence="1">Belongs to the CRP1/MDG1 family.</text>
</comment>
<evidence type="ECO:0000256" key="2">
    <source>
        <dbReference type="SAM" id="MobiDB-lite"/>
    </source>
</evidence>
<sequence length="694" mass="73312">MAAKHGVVFEWPHTEPSEVIVTGTFNEWARTHRLTKGVSGFSGTAHVPWGSKTAYKFIVDGEWTLHDDQPTEADPQGNVNNVYFAPPEPRPEPVQAGASWTEETKEDPPTEKELDSVVGAEDHATGTEVGGLKADQIEVPKDLPLLETTAPASDSAEVPASSKAEDAPIPSWIVPVNAAENNTSAAEPSVPAESRVEESQEPRTIVSEPVEAGATVVDVAPIPVTKEGEGEQEANVEEKEAERKVEVEEELSYEVKEEQVENNEDVARKEEEEEAKTGPSVAEEAAEEEASKPTGEREGVAQEAEEVLAPVSTADEPASTDTALLMAAPGAPEPEPEPHHTIDTPQVNTPDSDLNPSSVTAPQETPVGAAAAPAAQEHTASKEGPEHKAIDTPQVQTPDSDLNPSSVTAQETPAAAPAHAEEQKQEHASELTPPAATAAVLVAQGTHAEVAATEESHAASEWEAHPVPQPEAPEVAEKFDEVLDKAAEVPAVESAKEEPGPEESHAASEPKAQPEPQPVPEVVEKLEETEVLDKAAVVPEVQLEPTKEEPRPEAAHASQSDSTPAVVEATTQANGTTIPATEETERPRTPQTNGNGHAQEPSSSTTASTSASAPASPIEEKKPEVLPPATPPKEAPSTPTKLKAHFPSQGSPSPSPSPSKTGTGATRKKRPSLFGKIKHLFEHDKEKDKAKGKK</sequence>
<dbReference type="GO" id="GO:0005737">
    <property type="term" value="C:cytoplasm"/>
    <property type="evidence" value="ECO:0007669"/>
    <property type="project" value="TreeGrafter"/>
</dbReference>
<feature type="compositionally biased region" description="Polar residues" evidence="2">
    <location>
        <begin position="557"/>
        <end position="575"/>
    </location>
</feature>
<keyword evidence="5" id="KW-1185">Reference proteome</keyword>
<feature type="compositionally biased region" description="Basic and acidic residues" evidence="2">
    <location>
        <begin position="522"/>
        <end position="533"/>
    </location>
</feature>
<accession>A0A9P7G875</accession>
<evidence type="ECO:0000256" key="1">
    <source>
        <dbReference type="ARBA" id="ARBA00038216"/>
    </source>
</evidence>
<reference evidence="4" key="1">
    <citation type="submission" date="2020-07" db="EMBL/GenBank/DDBJ databases">
        <authorList>
            <person name="Nieuwenhuis M."/>
            <person name="Van De Peppel L.J.J."/>
        </authorList>
    </citation>
    <scope>NUCLEOTIDE SEQUENCE</scope>
    <source>
        <strain evidence="4">AP01</strain>
        <tissue evidence="4">Mycelium</tissue>
    </source>
</reference>
<dbReference type="InterPro" id="IPR013783">
    <property type="entry name" value="Ig-like_fold"/>
</dbReference>
<dbReference type="InterPro" id="IPR014756">
    <property type="entry name" value="Ig_E-set"/>
</dbReference>
<name>A0A9P7G875_9AGAR</name>
<feature type="region of interest" description="Disordered" evidence="2">
    <location>
        <begin position="150"/>
        <end position="694"/>
    </location>
</feature>
<organism evidence="4 5">
    <name type="scientific">Asterophora parasitica</name>
    <dbReference type="NCBI Taxonomy" id="117018"/>
    <lineage>
        <taxon>Eukaryota</taxon>
        <taxon>Fungi</taxon>
        <taxon>Dikarya</taxon>
        <taxon>Basidiomycota</taxon>
        <taxon>Agaricomycotina</taxon>
        <taxon>Agaricomycetes</taxon>
        <taxon>Agaricomycetidae</taxon>
        <taxon>Agaricales</taxon>
        <taxon>Tricholomatineae</taxon>
        <taxon>Lyophyllaceae</taxon>
        <taxon>Asterophora</taxon>
    </lineage>
</organism>
<feature type="compositionally biased region" description="Basic and acidic residues" evidence="2">
    <location>
        <begin position="236"/>
        <end position="246"/>
    </location>
</feature>
<feature type="compositionally biased region" description="Basic and acidic residues" evidence="2">
    <location>
        <begin position="545"/>
        <end position="554"/>
    </location>
</feature>
<feature type="compositionally biased region" description="Polar residues" evidence="2">
    <location>
        <begin position="343"/>
        <end position="363"/>
    </location>
</feature>
<feature type="compositionally biased region" description="Basic and acidic residues" evidence="2">
    <location>
        <begin position="494"/>
        <end position="508"/>
    </location>
</feature>
<dbReference type="GO" id="GO:0031588">
    <property type="term" value="C:nucleotide-activated protein kinase complex"/>
    <property type="evidence" value="ECO:0007669"/>
    <property type="project" value="TreeGrafter"/>
</dbReference>
<evidence type="ECO:0000313" key="5">
    <source>
        <dbReference type="Proteomes" id="UP000775547"/>
    </source>
</evidence>
<reference evidence="4" key="2">
    <citation type="submission" date="2021-10" db="EMBL/GenBank/DDBJ databases">
        <title>Phylogenomics reveals ancestral predisposition of the termite-cultivated fungus Termitomyces towards a domesticated lifestyle.</title>
        <authorList>
            <person name="Auxier B."/>
            <person name="Grum-Grzhimaylo A."/>
            <person name="Cardenas M.E."/>
            <person name="Lodge J.D."/>
            <person name="Laessoe T."/>
            <person name="Pedersen O."/>
            <person name="Smith M.E."/>
            <person name="Kuyper T.W."/>
            <person name="Franco-Molano E.A."/>
            <person name="Baroni T.J."/>
            <person name="Aanen D.K."/>
        </authorList>
    </citation>
    <scope>NUCLEOTIDE SEQUENCE</scope>
    <source>
        <strain evidence="4">AP01</strain>
        <tissue evidence="4">Mycelium</tissue>
    </source>
</reference>
<dbReference type="Gene3D" id="2.60.40.10">
    <property type="entry name" value="Immunoglobulins"/>
    <property type="match status" value="1"/>
</dbReference>
<proteinExistence type="inferred from homology"/>
<feature type="compositionally biased region" description="Basic and acidic residues" evidence="2">
    <location>
        <begin position="253"/>
        <end position="270"/>
    </location>
</feature>
<dbReference type="OrthoDB" id="5873279at2759"/>
<feature type="compositionally biased region" description="Polar residues" evidence="2">
    <location>
        <begin position="393"/>
        <end position="407"/>
    </location>
</feature>
<feature type="compositionally biased region" description="Low complexity" evidence="2">
    <location>
        <begin position="408"/>
        <end position="418"/>
    </location>
</feature>
<dbReference type="InterPro" id="IPR050827">
    <property type="entry name" value="CRP1_MDG1_kinase"/>
</dbReference>